<organism evidence="3 4">
    <name type="scientific">Geodia barretti</name>
    <name type="common">Barrett's horny sponge</name>
    <dbReference type="NCBI Taxonomy" id="519541"/>
    <lineage>
        <taxon>Eukaryota</taxon>
        <taxon>Metazoa</taxon>
        <taxon>Porifera</taxon>
        <taxon>Demospongiae</taxon>
        <taxon>Heteroscleromorpha</taxon>
        <taxon>Tetractinellida</taxon>
        <taxon>Astrophorina</taxon>
        <taxon>Geodiidae</taxon>
        <taxon>Geodia</taxon>
    </lineage>
</organism>
<evidence type="ECO:0000259" key="2">
    <source>
        <dbReference type="Pfam" id="PF02121"/>
    </source>
</evidence>
<dbReference type="Proteomes" id="UP001174909">
    <property type="component" value="Unassembled WGS sequence"/>
</dbReference>
<dbReference type="GO" id="GO:0008526">
    <property type="term" value="F:phosphatidylinositol transfer activity"/>
    <property type="evidence" value="ECO:0007669"/>
    <property type="project" value="TreeGrafter"/>
</dbReference>
<dbReference type="PANTHER" id="PTHR10658:SF54">
    <property type="entry name" value="CYTOPLASMIC PHOSPHATIDYLINOSITOL TRANSFER PROTEIN 1"/>
    <property type="match status" value="1"/>
</dbReference>
<evidence type="ECO:0000313" key="3">
    <source>
        <dbReference type="EMBL" id="CAI8019884.1"/>
    </source>
</evidence>
<dbReference type="GO" id="GO:0005737">
    <property type="term" value="C:cytoplasm"/>
    <property type="evidence" value="ECO:0007669"/>
    <property type="project" value="TreeGrafter"/>
</dbReference>
<evidence type="ECO:0000256" key="1">
    <source>
        <dbReference type="SAM" id="MobiDB-lite"/>
    </source>
</evidence>
<dbReference type="EMBL" id="CASHTH010001783">
    <property type="protein sequence ID" value="CAI8019884.1"/>
    <property type="molecule type" value="Genomic_DNA"/>
</dbReference>
<evidence type="ECO:0000313" key="4">
    <source>
        <dbReference type="Proteomes" id="UP001174909"/>
    </source>
</evidence>
<protein>
    <submittedName>
        <fullName evidence="3">Cytoplasmic phosphatidylinositol transfer protein 1</fullName>
    </submittedName>
</protein>
<name>A0AA35WGP7_GEOBA</name>
<dbReference type="SUPFAM" id="SSF55961">
    <property type="entry name" value="Bet v1-like"/>
    <property type="match status" value="1"/>
</dbReference>
<dbReference type="AlphaFoldDB" id="A0AA35WGP7"/>
<feature type="region of interest" description="Disordered" evidence="1">
    <location>
        <begin position="13"/>
        <end position="44"/>
    </location>
</feature>
<dbReference type="InterPro" id="IPR023393">
    <property type="entry name" value="START-like_dom_sf"/>
</dbReference>
<gene>
    <name evidence="3" type="ORF">GBAR_LOCUS11912</name>
</gene>
<dbReference type="PRINTS" id="PR00391">
    <property type="entry name" value="PITRANSFER"/>
</dbReference>
<dbReference type="Gene3D" id="3.30.530.20">
    <property type="match status" value="1"/>
</dbReference>
<feature type="domain" description="Phosphatidylinositol transfer protein N-terminal" evidence="2">
    <location>
        <begin position="2"/>
        <end position="113"/>
    </location>
</feature>
<accession>A0AA35WGP7</accession>
<dbReference type="Pfam" id="PF02121">
    <property type="entry name" value="IP_trans"/>
    <property type="match status" value="1"/>
</dbReference>
<sequence length="135" mass="15909">MLSQRDVVAVDIATEDPSNSEYKPEQDCTKFKSSKTGRGPLDEGWKDRTEPIMCSYKAVKVFFEVWGMQTKVESAVHKAILDIIIKGHKQAFLWMDEWYGMTIDDVRNLNRNCMKRPTTKYWKDWKYQNHQNPQT</sequence>
<dbReference type="PANTHER" id="PTHR10658">
    <property type="entry name" value="PHOSPHATIDYLINOSITOL TRANSFER PROTEIN"/>
    <property type="match status" value="1"/>
</dbReference>
<keyword evidence="4" id="KW-1185">Reference proteome</keyword>
<proteinExistence type="predicted"/>
<dbReference type="GO" id="GO:0035091">
    <property type="term" value="F:phosphatidylinositol binding"/>
    <property type="evidence" value="ECO:0007669"/>
    <property type="project" value="TreeGrafter"/>
</dbReference>
<reference evidence="3" key="1">
    <citation type="submission" date="2023-03" db="EMBL/GenBank/DDBJ databases">
        <authorList>
            <person name="Steffen K."/>
            <person name="Cardenas P."/>
        </authorList>
    </citation>
    <scope>NUCLEOTIDE SEQUENCE</scope>
</reference>
<dbReference type="InterPro" id="IPR001666">
    <property type="entry name" value="PI_transfer"/>
</dbReference>
<comment type="caution">
    <text evidence="3">The sequence shown here is derived from an EMBL/GenBank/DDBJ whole genome shotgun (WGS) entry which is preliminary data.</text>
</comment>
<dbReference type="InterPro" id="IPR055261">
    <property type="entry name" value="PI_transfer_N"/>
</dbReference>